<comment type="caution">
    <text evidence="4">The sequence shown here is derived from an EMBL/GenBank/DDBJ whole genome shotgun (WGS) entry which is preliminary data.</text>
</comment>
<proteinExistence type="predicted"/>
<accession>A0A7W3N4S6</accession>
<dbReference type="CDD" id="cd04622">
    <property type="entry name" value="CBS_pair_HRP1_like"/>
    <property type="match status" value="1"/>
</dbReference>
<dbReference type="SUPFAM" id="SSF54631">
    <property type="entry name" value="CBS-domain pair"/>
    <property type="match status" value="1"/>
</dbReference>
<organism evidence="4 5">
    <name type="scientific">Thermomonospora cellulosilytica</name>
    <dbReference type="NCBI Taxonomy" id="1411118"/>
    <lineage>
        <taxon>Bacteria</taxon>
        <taxon>Bacillati</taxon>
        <taxon>Actinomycetota</taxon>
        <taxon>Actinomycetes</taxon>
        <taxon>Streptosporangiales</taxon>
        <taxon>Thermomonosporaceae</taxon>
        <taxon>Thermomonospora</taxon>
    </lineage>
</organism>
<dbReference type="PROSITE" id="PS51371">
    <property type="entry name" value="CBS"/>
    <property type="match status" value="2"/>
</dbReference>
<dbReference type="PANTHER" id="PTHR43080:SF2">
    <property type="entry name" value="CBS DOMAIN-CONTAINING PROTEIN"/>
    <property type="match status" value="1"/>
</dbReference>
<evidence type="ECO:0000256" key="2">
    <source>
        <dbReference type="PROSITE-ProRule" id="PRU00703"/>
    </source>
</evidence>
<protein>
    <submittedName>
        <fullName evidence="4">CBS domain-containing protein</fullName>
    </submittedName>
</protein>
<dbReference type="InterPro" id="IPR046342">
    <property type="entry name" value="CBS_dom_sf"/>
</dbReference>
<feature type="domain" description="CBS" evidence="3">
    <location>
        <begin position="9"/>
        <end position="65"/>
    </location>
</feature>
<dbReference type="InterPro" id="IPR051257">
    <property type="entry name" value="Diverse_CBS-Domain"/>
</dbReference>
<sequence>MAQKVGEVMTPVPVAVPPRCSLAEAAGQMRAHGIGDVLVVEEGRLRGLVTDRDIVVRAVADGRDVNTTTVGDVCSAELVTVSTADDADTAVRLMSEHAIRRIPVVDGDRPVGIVSIGDLAVQRDEHSVLADISAQPPNT</sequence>
<gene>
    <name evidence="4" type="ORF">HNR21_006436</name>
</gene>
<dbReference type="RefSeq" id="WP_119728987.1">
    <property type="nucleotide sequence ID" value="NZ_JACJII010000001.1"/>
</dbReference>
<evidence type="ECO:0000313" key="5">
    <source>
        <dbReference type="Proteomes" id="UP000539313"/>
    </source>
</evidence>
<dbReference type="InterPro" id="IPR000644">
    <property type="entry name" value="CBS_dom"/>
</dbReference>
<evidence type="ECO:0000313" key="4">
    <source>
        <dbReference type="EMBL" id="MBA9007554.1"/>
    </source>
</evidence>
<feature type="domain" description="CBS" evidence="3">
    <location>
        <begin position="74"/>
        <end position="132"/>
    </location>
</feature>
<dbReference type="Gene3D" id="3.10.580.10">
    <property type="entry name" value="CBS-domain"/>
    <property type="match status" value="1"/>
</dbReference>
<name>A0A7W3N4S6_9ACTN</name>
<evidence type="ECO:0000256" key="1">
    <source>
        <dbReference type="ARBA" id="ARBA00023122"/>
    </source>
</evidence>
<evidence type="ECO:0000259" key="3">
    <source>
        <dbReference type="PROSITE" id="PS51371"/>
    </source>
</evidence>
<dbReference type="SMART" id="SM00116">
    <property type="entry name" value="CBS"/>
    <property type="match status" value="2"/>
</dbReference>
<dbReference type="PANTHER" id="PTHR43080">
    <property type="entry name" value="CBS DOMAIN-CONTAINING PROTEIN CBSX3, MITOCHONDRIAL"/>
    <property type="match status" value="1"/>
</dbReference>
<keyword evidence="5" id="KW-1185">Reference proteome</keyword>
<dbReference type="AlphaFoldDB" id="A0A7W3N4S6"/>
<dbReference type="Pfam" id="PF00571">
    <property type="entry name" value="CBS"/>
    <property type="match status" value="2"/>
</dbReference>
<keyword evidence="1 2" id="KW-0129">CBS domain</keyword>
<dbReference type="EMBL" id="JACJII010000001">
    <property type="protein sequence ID" value="MBA9007554.1"/>
    <property type="molecule type" value="Genomic_DNA"/>
</dbReference>
<dbReference type="Proteomes" id="UP000539313">
    <property type="component" value="Unassembled WGS sequence"/>
</dbReference>
<reference evidence="4 5" key="1">
    <citation type="submission" date="2020-08" db="EMBL/GenBank/DDBJ databases">
        <title>Sequencing the genomes of 1000 actinobacteria strains.</title>
        <authorList>
            <person name="Klenk H.-P."/>
        </authorList>
    </citation>
    <scope>NUCLEOTIDE SEQUENCE [LARGE SCALE GENOMIC DNA]</scope>
    <source>
        <strain evidence="4 5">DSM 45823</strain>
    </source>
</reference>